<name>Q7NZ71_CHRVO</name>
<protein>
    <submittedName>
        <fullName evidence="1">Uncharacterized protein</fullName>
    </submittedName>
</protein>
<dbReference type="HOGENOM" id="CLU_2394459_0_0_4"/>
<dbReference type="EMBL" id="AE016825">
    <property type="protein sequence ID" value="AAQ58726.1"/>
    <property type="molecule type" value="Genomic_DNA"/>
</dbReference>
<dbReference type="STRING" id="243365.CV_1051"/>
<sequence length="93" mass="10548">MRGLSIFPCGLSSSFEQRSGYLPGCPSRHGYVPWRLILCPRRREAWAGCPRCALVLRAQQPEWMGAALGMEQESHAQPHYWFFVLYGCAKSAM</sequence>
<evidence type="ECO:0000313" key="2">
    <source>
        <dbReference type="Proteomes" id="UP000001424"/>
    </source>
</evidence>
<gene>
    <name evidence="1" type="ordered locus">CV_1051</name>
</gene>
<reference evidence="1 2" key="1">
    <citation type="journal article" date="2003" name="Proc. Natl. Acad. Sci. U.S.A.">
        <title>The complete genome sequence of Chromobacterium violaceum reveals remarkable and exploitable bacterial adaptability.</title>
        <authorList>
            <person name="Vasconcelos A.T.R."/>
            <person name="de Almeida D.F."/>
            <person name="Almeida F.C."/>
            <person name="de Almeida L.G.P."/>
            <person name="de Almeida R."/>
            <person name="Goncalves J.A.A."/>
            <person name="Andrade E.M."/>
            <person name="Antonio R.V."/>
            <person name="Araripe J."/>
            <person name="de Araujo M.F.F."/>
            <person name="Filho S.A."/>
            <person name="Azevedo V."/>
            <person name="Batista A.J."/>
            <person name="Bataus L.A.M."/>
            <person name="Batista J.S."/>
            <person name="Belo A."/>
            <person name="vander Berg C."/>
            <person name="Blamey J."/>
            <person name="Bogo M."/>
            <person name="Bonato S."/>
            <person name="Bordignon J."/>
            <person name="Brito C.A."/>
            <person name="Brocchi M."/>
            <person name="Burity H.A."/>
            <person name="Camargo A.A."/>
            <person name="Cardoso D.D.P."/>
            <person name="Carneiro N.P."/>
            <person name="Carraro D.M."/>
            <person name="Carvalho C.M.B."/>
            <person name="Cascardo J.C.M."/>
            <person name="Cavada B.S."/>
            <person name="Chueire L.M.O."/>
            <person name="Pasa T.B.C."/>
            <person name="Duran N."/>
            <person name="Fagundes N."/>
            <person name="Falcao C.L."/>
            <person name="Fantinatti F."/>
            <person name="Farias I.P."/>
            <person name="Felipe M.S.S."/>
            <person name="Ferrari L.P."/>
            <person name="Ferro J.A."/>
            <person name="Ferro M.I.T."/>
            <person name="Franco G.R."/>
            <person name="Freitas N.S.A."/>
            <person name="Furlan L.R."/>
            <person name="Gazzinelli R.T."/>
            <person name="Gomes E.A."/>
            <person name="Goncalves P.R."/>
            <person name="Grangeiro T.B."/>
            <person name="Grattapaglia D."/>
            <person name="Grisard E.C."/>
            <person name="Guimaraes C.T."/>
            <person name="Hanna E.S."/>
            <person name="Hungria M."/>
            <person name="Jardim S.N."/>
            <person name="Laurino J."/>
            <person name="Leoi L.C.T."/>
            <person name="Fassarella L."/>
            <person name="Lima A."/>
            <person name="Loureiro M.F."/>
            <person name="Lyra M.C.P."/>
            <person name="Macedo M."/>
            <person name="Madeira H.M.F."/>
            <person name="Manfio G.P."/>
            <person name="Maranhao A.Q."/>
            <person name="Martins W.S."/>
            <person name="di Mauro S.M.Z."/>
            <person name="de Medeiros S.R.B."/>
            <person name="Meissner R.D.V."/>
            <person name="Menck C.F.M."/>
            <person name="Moreira M.A.M."/>
            <person name="Nascimento F.F."/>
            <person name="Nicolas M.F."/>
            <person name="Oliveira J.G."/>
            <person name="Oliveira S.C."/>
            <person name="Paixao R.F.C."/>
            <person name="Parente J.A."/>
            <person name="Pedrosa F.O."/>
            <person name="Pena S.J.D."/>
            <person name="Perreira J.O."/>
            <person name="Perreira M."/>
            <person name="Pinto L.S.R.C."/>
            <person name="Pinto L.S."/>
            <person name="Porto J.I.R."/>
            <person name="Potrich D.P."/>
            <person name="Neto C.E.R."/>
            <person name="Reis A.M.M."/>
            <person name="Rigo L.U."/>
            <person name="Rondinelli E."/>
            <person name="dos Santos E.B.P."/>
            <person name="Santos F.R."/>
            <person name="Schneider M.P.C."/>
            <person name="Seuanez H.N."/>
            <person name="Silva A.M.R."/>
            <person name="da Silva A.L.C."/>
            <person name="Silva D.W."/>
            <person name="Silva R."/>
            <person name="Simoes I.C."/>
            <person name="Simon D."/>
            <person name="Soares C.M.A."/>
            <person name="Soares R.B.A."/>
            <person name="Souza E.M."/>
            <person name="Souza K.R.L."/>
            <person name="Souza R.C."/>
            <person name="Steffens M.B.R."/>
            <person name="Steindel M."/>
            <person name="Teixeira S.R."/>
            <person name="Urmenyi T."/>
            <person name="Vettore A."/>
            <person name="Wassem R."/>
            <person name="Zaha A."/>
            <person name="Simpson A.J.G."/>
        </authorList>
    </citation>
    <scope>NUCLEOTIDE SEQUENCE [LARGE SCALE GENOMIC DNA]</scope>
    <source>
        <strain evidence="2">ATCC 12472 / DSM 30191 / JCM 1249 / NBRC 12614 / NCIMB 9131 / NCTC 9757</strain>
    </source>
</reference>
<proteinExistence type="predicted"/>
<dbReference type="KEGG" id="cvi:CV_1051"/>
<evidence type="ECO:0000313" key="1">
    <source>
        <dbReference type="EMBL" id="AAQ58726.1"/>
    </source>
</evidence>
<dbReference type="AlphaFoldDB" id="Q7NZ71"/>
<dbReference type="Proteomes" id="UP000001424">
    <property type="component" value="Chromosome"/>
</dbReference>
<keyword evidence="2" id="KW-1185">Reference proteome</keyword>
<accession>Q7NZ71</accession>
<organism evidence="1 2">
    <name type="scientific">Chromobacterium violaceum (strain ATCC 12472 / DSM 30191 / JCM 1249 / CCUG 213 / NBRC 12614 / NCIMB 9131 / NCTC 9757 / MK)</name>
    <dbReference type="NCBI Taxonomy" id="243365"/>
    <lineage>
        <taxon>Bacteria</taxon>
        <taxon>Pseudomonadati</taxon>
        <taxon>Pseudomonadota</taxon>
        <taxon>Betaproteobacteria</taxon>
        <taxon>Neisseriales</taxon>
        <taxon>Chromobacteriaceae</taxon>
        <taxon>Chromobacterium</taxon>
    </lineage>
</organism>